<evidence type="ECO:0000313" key="4">
    <source>
        <dbReference type="Proteomes" id="UP000199320"/>
    </source>
</evidence>
<dbReference type="InterPro" id="IPR040624">
    <property type="entry name" value="HalOD1"/>
</dbReference>
<evidence type="ECO:0000313" key="3">
    <source>
        <dbReference type="EMBL" id="SET15299.1"/>
    </source>
</evidence>
<evidence type="ECO:0000313" key="5">
    <source>
        <dbReference type="Proteomes" id="UP000324021"/>
    </source>
</evidence>
<dbReference type="Proteomes" id="UP000199320">
    <property type="component" value="Unassembled WGS sequence"/>
</dbReference>
<keyword evidence="4" id="KW-1185">Reference proteome</keyword>
<dbReference type="RefSeq" id="WP_092930863.1">
    <property type="nucleotide sequence ID" value="NZ_FMZP01000017.1"/>
</dbReference>
<reference evidence="4 5" key="2">
    <citation type="submission" date="2016-10" db="EMBL/GenBank/DDBJ databases">
        <authorList>
            <person name="Varghese N."/>
            <person name="Submissions S."/>
        </authorList>
    </citation>
    <scope>NUCLEOTIDE SEQUENCE [LARGE SCALE GENOMIC DNA]</scope>
    <source>
        <strain evidence="2 5">CDM_1</strain>
        <strain evidence="4">CDM_6</strain>
    </source>
</reference>
<dbReference type="EMBL" id="FOIC01000004">
    <property type="protein sequence ID" value="SET15299.1"/>
    <property type="molecule type" value="Genomic_DNA"/>
</dbReference>
<organism evidence="2 5">
    <name type="scientific">Natrinema hispanicum</name>
    <dbReference type="NCBI Taxonomy" id="392421"/>
    <lineage>
        <taxon>Archaea</taxon>
        <taxon>Methanobacteriati</taxon>
        <taxon>Methanobacteriota</taxon>
        <taxon>Stenosarchaea group</taxon>
        <taxon>Halobacteria</taxon>
        <taxon>Halobacteriales</taxon>
        <taxon>Natrialbaceae</taxon>
        <taxon>Natrinema</taxon>
    </lineage>
</organism>
<proteinExistence type="predicted"/>
<dbReference type="STRING" id="392421.SAMN04488694_10458"/>
<feature type="domain" description="Halobacterial output" evidence="1">
    <location>
        <begin position="10"/>
        <end position="79"/>
    </location>
</feature>
<dbReference type="Pfam" id="PF18545">
    <property type="entry name" value="HalOD1"/>
    <property type="match status" value="1"/>
</dbReference>
<dbReference type="AlphaFoldDB" id="A0A1G6TH65"/>
<gene>
    <name evidence="3" type="ORF">SAMN04488694_10458</name>
    <name evidence="2" type="ORF">SAMN05192552_101755</name>
</gene>
<accession>A0A1G6TH65</accession>
<protein>
    <recommendedName>
        <fullName evidence="1">Halobacterial output domain-containing protein</fullName>
    </recommendedName>
</protein>
<evidence type="ECO:0000259" key="1">
    <source>
        <dbReference type="Pfam" id="PF18545"/>
    </source>
</evidence>
<reference evidence="3" key="1">
    <citation type="submission" date="2016-10" db="EMBL/GenBank/DDBJ databases">
        <authorList>
            <person name="de Groot N.N."/>
        </authorList>
    </citation>
    <scope>NUCLEOTIDE SEQUENCE [LARGE SCALE GENOMIC DNA]</scope>
    <source>
        <strain evidence="3">CDM_6</strain>
    </source>
</reference>
<dbReference type="EMBL" id="FMZP01000017">
    <property type="protein sequence ID" value="SDD28413.1"/>
    <property type="molecule type" value="Genomic_DNA"/>
</dbReference>
<evidence type="ECO:0000313" key="2">
    <source>
        <dbReference type="EMBL" id="SDD28413.1"/>
    </source>
</evidence>
<sequence length="81" mass="8937">MTLHTTHRSSPVVPRIIERIAEADGVDPTSMTPPLADVVDPDALNELIEHGLDDADRTFEVRFHYCGHEVVVTDDGDVSLE</sequence>
<name>A0A1G6TH65_9EURY</name>
<dbReference type="OrthoDB" id="181456at2157"/>
<dbReference type="Proteomes" id="UP000324021">
    <property type="component" value="Unassembled WGS sequence"/>
</dbReference>